<name>A0A8J3QCI8_9ACTN</name>
<evidence type="ECO:0000313" key="2">
    <source>
        <dbReference type="Proteomes" id="UP000612899"/>
    </source>
</evidence>
<accession>A0A8J3QCI8</accession>
<dbReference type="Proteomes" id="UP000612899">
    <property type="component" value="Unassembled WGS sequence"/>
</dbReference>
<protein>
    <submittedName>
        <fullName evidence="1">Uncharacterized protein</fullName>
    </submittedName>
</protein>
<dbReference type="AlphaFoldDB" id="A0A8J3QCI8"/>
<dbReference type="RefSeq" id="WP_203911305.1">
    <property type="nucleotide sequence ID" value="NZ_BONY01000037.1"/>
</dbReference>
<gene>
    <name evidence="1" type="ORF">Rhe02_55840</name>
</gene>
<sequence>MPVNEQPSPASTQVELAMGIPPNTLAEAEELAAIVLARDGELQRFRERISGRRTRINRRFV</sequence>
<reference evidence="1" key="1">
    <citation type="submission" date="2021-01" db="EMBL/GenBank/DDBJ databases">
        <title>Whole genome shotgun sequence of Rhizocola hellebori NBRC 109834.</title>
        <authorList>
            <person name="Komaki H."/>
            <person name="Tamura T."/>
        </authorList>
    </citation>
    <scope>NUCLEOTIDE SEQUENCE</scope>
    <source>
        <strain evidence="1">NBRC 109834</strain>
    </source>
</reference>
<dbReference type="EMBL" id="BONY01000037">
    <property type="protein sequence ID" value="GIH07517.1"/>
    <property type="molecule type" value="Genomic_DNA"/>
</dbReference>
<organism evidence="1 2">
    <name type="scientific">Rhizocola hellebori</name>
    <dbReference type="NCBI Taxonomy" id="1392758"/>
    <lineage>
        <taxon>Bacteria</taxon>
        <taxon>Bacillati</taxon>
        <taxon>Actinomycetota</taxon>
        <taxon>Actinomycetes</taxon>
        <taxon>Micromonosporales</taxon>
        <taxon>Micromonosporaceae</taxon>
        <taxon>Rhizocola</taxon>
    </lineage>
</organism>
<keyword evidence="2" id="KW-1185">Reference proteome</keyword>
<evidence type="ECO:0000313" key="1">
    <source>
        <dbReference type="EMBL" id="GIH07517.1"/>
    </source>
</evidence>
<comment type="caution">
    <text evidence="1">The sequence shown here is derived from an EMBL/GenBank/DDBJ whole genome shotgun (WGS) entry which is preliminary data.</text>
</comment>
<proteinExistence type="predicted"/>